<sequence length="197" mass="23207">MTFCTNFSSTSKSTSFYKRTSSPTRRRRGPLAESQADAQYEKWCEYLQKPPKRLRVRGRSSVPSEILAGHFVSTESLTEDGEECYDDADAEERYEGRGDVWSFIYDPVRVEEYCDLNEDIIPQPSSDIYENPRIYDEDVKFYKKTFKKRHKPKDSATSTDEKEGLERRLEDRLKVLFSKHSDWLKKTMRALKNKDQK</sequence>
<dbReference type="Proteomes" id="UP000410492">
    <property type="component" value="Unassembled WGS sequence"/>
</dbReference>
<name>A0A653BVE8_CALMS</name>
<keyword evidence="3" id="KW-1185">Reference proteome</keyword>
<feature type="compositionally biased region" description="Low complexity" evidence="1">
    <location>
        <begin position="1"/>
        <end position="23"/>
    </location>
</feature>
<dbReference type="EMBL" id="CAACVG010005805">
    <property type="protein sequence ID" value="VEN39594.1"/>
    <property type="molecule type" value="Genomic_DNA"/>
</dbReference>
<dbReference type="OrthoDB" id="6758157at2759"/>
<evidence type="ECO:0000313" key="2">
    <source>
        <dbReference type="EMBL" id="VEN39594.1"/>
    </source>
</evidence>
<reference evidence="2 3" key="1">
    <citation type="submission" date="2019-01" db="EMBL/GenBank/DDBJ databases">
        <authorList>
            <person name="Sayadi A."/>
        </authorList>
    </citation>
    <scope>NUCLEOTIDE SEQUENCE [LARGE SCALE GENOMIC DNA]</scope>
</reference>
<accession>A0A653BVE8</accession>
<organism evidence="2 3">
    <name type="scientific">Callosobruchus maculatus</name>
    <name type="common">Southern cowpea weevil</name>
    <name type="synonym">Pulse bruchid</name>
    <dbReference type="NCBI Taxonomy" id="64391"/>
    <lineage>
        <taxon>Eukaryota</taxon>
        <taxon>Metazoa</taxon>
        <taxon>Ecdysozoa</taxon>
        <taxon>Arthropoda</taxon>
        <taxon>Hexapoda</taxon>
        <taxon>Insecta</taxon>
        <taxon>Pterygota</taxon>
        <taxon>Neoptera</taxon>
        <taxon>Endopterygota</taxon>
        <taxon>Coleoptera</taxon>
        <taxon>Polyphaga</taxon>
        <taxon>Cucujiformia</taxon>
        <taxon>Chrysomeloidea</taxon>
        <taxon>Chrysomelidae</taxon>
        <taxon>Bruchinae</taxon>
        <taxon>Bruchini</taxon>
        <taxon>Callosobruchus</taxon>
    </lineage>
</organism>
<gene>
    <name evidence="2" type="ORF">CALMAC_LOCUS4079</name>
</gene>
<protein>
    <submittedName>
        <fullName evidence="2">Uncharacterized protein</fullName>
    </submittedName>
</protein>
<feature type="region of interest" description="Disordered" evidence="1">
    <location>
        <begin position="1"/>
        <end position="34"/>
    </location>
</feature>
<dbReference type="AlphaFoldDB" id="A0A653BVE8"/>
<proteinExistence type="predicted"/>
<evidence type="ECO:0000313" key="3">
    <source>
        <dbReference type="Proteomes" id="UP000410492"/>
    </source>
</evidence>
<evidence type="ECO:0000256" key="1">
    <source>
        <dbReference type="SAM" id="MobiDB-lite"/>
    </source>
</evidence>